<comment type="subcellular location">
    <subcellularLocation>
        <location evidence="1">Membrane</location>
        <topology evidence="1">Multi-pass membrane protein</topology>
    </subcellularLocation>
</comment>
<keyword evidence="5 9" id="KW-0472">Membrane</keyword>
<sequence>TTRAHYCSVYLHTCSYFRYIRMDFNNCTNITNISFSVEEYLQGLQEDANFIMIPAVICLCLFIVIGLFGNSLILFIYSKKLKHKPTTILLMFIASFDLVANVGAIPSEMVTMFQYWNFNNPTLCKSKVFLNVFTTVGGAITLLVLAVVRYRKVCARQGWQITNKHAKIAGACIAFIALLFCIPYIILYGQTSKSAPCYKIKGFECYIDDVYRGTIWPLLNNALFILLYLFLVVPLTVLYTLVGITTRKHIKRINEKKRGQRNVDLSATSMSSLNRELIDSQNSSSQFQYGSHLKIDYVTSDDESYTNCSGNETENESSICVNNSSVIHTENKEGMVDTHGQVNAESTTNKQENTVIKTTADVFHPRSEMNKTQFLTPTLFSGNPSQTKRDKNITNLDIKTLASSNEMDQNNFIDAKGDSVSKTEVSLNTEKSTENQEPKQKSVANYVRRKKIPVIKLKKTKEARSNKDQISRRSLSRIPAMLVAISAVYVFGCLPFLSLTLYKNVFPAKYASLNNVELSVFHLFLRLYYLNCAANPIIYLFCDLNFRHECLKLLRCQHKRRIK</sequence>
<keyword evidence="7" id="KW-0807">Transducer</keyword>
<evidence type="ECO:0000256" key="1">
    <source>
        <dbReference type="ARBA" id="ARBA00004141"/>
    </source>
</evidence>
<evidence type="ECO:0000256" key="4">
    <source>
        <dbReference type="ARBA" id="ARBA00023040"/>
    </source>
</evidence>
<dbReference type="CDD" id="cd00637">
    <property type="entry name" value="7tm_classA_rhodopsin-like"/>
    <property type="match status" value="1"/>
</dbReference>
<keyword evidence="2 9" id="KW-0812">Transmembrane</keyword>
<evidence type="ECO:0000256" key="3">
    <source>
        <dbReference type="ARBA" id="ARBA00022989"/>
    </source>
</evidence>
<dbReference type="GO" id="GO:0016020">
    <property type="term" value="C:membrane"/>
    <property type="evidence" value="ECO:0007669"/>
    <property type="project" value="UniProtKB-SubCell"/>
</dbReference>
<protein>
    <recommendedName>
        <fullName evidence="10">G-protein coupled receptors family 1 profile domain-containing protein</fullName>
    </recommendedName>
</protein>
<dbReference type="SUPFAM" id="SSF81321">
    <property type="entry name" value="Family A G protein-coupled receptor-like"/>
    <property type="match status" value="1"/>
</dbReference>
<feature type="transmembrane region" description="Helical" evidence="9">
    <location>
        <begin position="89"/>
        <end position="116"/>
    </location>
</feature>
<name>A0A0B7APJ2_9EUPU</name>
<feature type="transmembrane region" description="Helical" evidence="9">
    <location>
        <begin position="222"/>
        <end position="242"/>
    </location>
</feature>
<keyword evidence="4" id="KW-0297">G-protein coupled receptor</keyword>
<feature type="transmembrane region" description="Helical" evidence="9">
    <location>
        <begin position="50"/>
        <end position="77"/>
    </location>
</feature>
<evidence type="ECO:0000256" key="6">
    <source>
        <dbReference type="ARBA" id="ARBA00023170"/>
    </source>
</evidence>
<dbReference type="PROSITE" id="PS50262">
    <property type="entry name" value="G_PROTEIN_RECEP_F1_2"/>
    <property type="match status" value="1"/>
</dbReference>
<feature type="domain" description="G-protein coupled receptors family 1 profile" evidence="10">
    <location>
        <begin position="69"/>
        <end position="539"/>
    </location>
</feature>
<feature type="region of interest" description="Disordered" evidence="8">
    <location>
        <begin position="423"/>
        <end position="442"/>
    </location>
</feature>
<dbReference type="InterPro" id="IPR017452">
    <property type="entry name" value="GPCR_Rhodpsn_7TM"/>
</dbReference>
<accession>A0A0B7APJ2</accession>
<dbReference type="PRINTS" id="PR00237">
    <property type="entry name" value="GPCRRHODOPSN"/>
</dbReference>
<dbReference type="Pfam" id="PF00001">
    <property type="entry name" value="7tm_1"/>
    <property type="match status" value="1"/>
</dbReference>
<evidence type="ECO:0000256" key="5">
    <source>
        <dbReference type="ARBA" id="ARBA00023136"/>
    </source>
</evidence>
<evidence type="ECO:0000259" key="10">
    <source>
        <dbReference type="PROSITE" id="PS50262"/>
    </source>
</evidence>
<dbReference type="PANTHER" id="PTHR24238">
    <property type="entry name" value="G-PROTEIN COUPLED RECEPTOR"/>
    <property type="match status" value="1"/>
</dbReference>
<evidence type="ECO:0000256" key="7">
    <source>
        <dbReference type="ARBA" id="ARBA00023224"/>
    </source>
</evidence>
<evidence type="ECO:0000313" key="11">
    <source>
        <dbReference type="EMBL" id="CEK82778.1"/>
    </source>
</evidence>
<organism evidence="11">
    <name type="scientific">Arion vulgaris</name>
    <dbReference type="NCBI Taxonomy" id="1028688"/>
    <lineage>
        <taxon>Eukaryota</taxon>
        <taxon>Metazoa</taxon>
        <taxon>Spiralia</taxon>
        <taxon>Lophotrochozoa</taxon>
        <taxon>Mollusca</taxon>
        <taxon>Gastropoda</taxon>
        <taxon>Heterobranchia</taxon>
        <taxon>Euthyneura</taxon>
        <taxon>Panpulmonata</taxon>
        <taxon>Eupulmonata</taxon>
        <taxon>Stylommatophora</taxon>
        <taxon>Helicina</taxon>
        <taxon>Arionoidea</taxon>
        <taxon>Arionidae</taxon>
        <taxon>Arion</taxon>
    </lineage>
</organism>
<dbReference type="AlphaFoldDB" id="A0A0B7APJ2"/>
<dbReference type="InterPro" id="IPR000276">
    <property type="entry name" value="GPCR_Rhodpsn"/>
</dbReference>
<evidence type="ECO:0000256" key="2">
    <source>
        <dbReference type="ARBA" id="ARBA00022692"/>
    </source>
</evidence>
<evidence type="ECO:0000256" key="8">
    <source>
        <dbReference type="SAM" id="MobiDB-lite"/>
    </source>
</evidence>
<feature type="transmembrane region" description="Helical" evidence="9">
    <location>
        <begin position="128"/>
        <end position="148"/>
    </location>
</feature>
<dbReference type="EMBL" id="HACG01035913">
    <property type="protein sequence ID" value="CEK82778.1"/>
    <property type="molecule type" value="Transcribed_RNA"/>
</dbReference>
<reference evidence="11" key="1">
    <citation type="submission" date="2014-12" db="EMBL/GenBank/DDBJ databases">
        <title>Insight into the proteome of Arion vulgaris.</title>
        <authorList>
            <person name="Aradska J."/>
            <person name="Bulat T."/>
            <person name="Smidak R."/>
            <person name="Sarate P."/>
            <person name="Gangsoo J."/>
            <person name="Sialana F."/>
            <person name="Bilban M."/>
            <person name="Lubec G."/>
        </authorList>
    </citation>
    <scope>NUCLEOTIDE SEQUENCE</scope>
    <source>
        <tissue evidence="11">Skin</tissue>
    </source>
</reference>
<gene>
    <name evidence="11" type="primary">ORF133506</name>
</gene>
<dbReference type="Gene3D" id="1.20.1070.10">
    <property type="entry name" value="Rhodopsin 7-helix transmembrane proteins"/>
    <property type="match status" value="2"/>
</dbReference>
<keyword evidence="6" id="KW-0675">Receptor</keyword>
<dbReference type="PANTHER" id="PTHR24238:SF47">
    <property type="entry name" value="ECDYSTEROIDS_DOPAMINE RECEPTOR-RELATED"/>
    <property type="match status" value="1"/>
</dbReference>
<feature type="transmembrane region" description="Helical" evidence="9">
    <location>
        <begin position="521"/>
        <end position="542"/>
    </location>
</feature>
<feature type="compositionally biased region" description="Basic and acidic residues" evidence="8">
    <location>
        <begin position="431"/>
        <end position="440"/>
    </location>
</feature>
<feature type="transmembrane region" description="Helical" evidence="9">
    <location>
        <begin position="168"/>
        <end position="186"/>
    </location>
</feature>
<keyword evidence="3 9" id="KW-1133">Transmembrane helix</keyword>
<proteinExistence type="predicted"/>
<dbReference type="GO" id="GO:0004930">
    <property type="term" value="F:G protein-coupled receptor activity"/>
    <property type="evidence" value="ECO:0007669"/>
    <property type="project" value="UniProtKB-KW"/>
</dbReference>
<feature type="transmembrane region" description="Helical" evidence="9">
    <location>
        <begin position="480"/>
        <end position="501"/>
    </location>
</feature>
<evidence type="ECO:0000256" key="9">
    <source>
        <dbReference type="SAM" id="Phobius"/>
    </source>
</evidence>
<feature type="non-terminal residue" evidence="11">
    <location>
        <position position="1"/>
    </location>
</feature>